<evidence type="ECO:0000256" key="5">
    <source>
        <dbReference type="ARBA" id="ARBA00022729"/>
    </source>
</evidence>
<evidence type="ECO:0000256" key="2">
    <source>
        <dbReference type="ARBA" id="ARBA00009431"/>
    </source>
</evidence>
<dbReference type="GO" id="GO:0016752">
    <property type="term" value="F:sinapoyltransferase activity"/>
    <property type="evidence" value="ECO:0007669"/>
    <property type="project" value="UniProtKB-ARBA"/>
</dbReference>
<keyword evidence="10" id="KW-1185">Reference proteome</keyword>
<evidence type="ECO:0008006" key="11">
    <source>
        <dbReference type="Google" id="ProtNLM"/>
    </source>
</evidence>
<evidence type="ECO:0000256" key="7">
    <source>
        <dbReference type="ARBA" id="ARBA00023180"/>
    </source>
</evidence>
<keyword evidence="5" id="KW-0732">Signal</keyword>
<feature type="transmembrane region" description="Helical" evidence="8">
    <location>
        <begin position="70"/>
        <end position="88"/>
    </location>
</feature>
<accession>A0AAN9EMF9</accession>
<keyword evidence="8" id="KW-0812">Transmembrane</keyword>
<dbReference type="SUPFAM" id="SSF53474">
    <property type="entry name" value="alpha/beta-Hydrolases"/>
    <property type="match status" value="1"/>
</dbReference>
<dbReference type="InterPro" id="IPR001563">
    <property type="entry name" value="Peptidase_S10"/>
</dbReference>
<keyword evidence="3" id="KW-0121">Carboxypeptidase</keyword>
<dbReference type="EMBL" id="JAYWIO010000005">
    <property type="protein sequence ID" value="KAK7259962.1"/>
    <property type="molecule type" value="Genomic_DNA"/>
</dbReference>
<evidence type="ECO:0000313" key="9">
    <source>
        <dbReference type="EMBL" id="KAK7259962.1"/>
    </source>
</evidence>
<dbReference type="FunFam" id="3.40.50.1820:FF:000148">
    <property type="entry name" value="Serine carboxypeptidase-like 11"/>
    <property type="match status" value="1"/>
</dbReference>
<organism evidence="9 10">
    <name type="scientific">Crotalaria pallida</name>
    <name type="common">Smooth rattlebox</name>
    <name type="synonym">Crotalaria striata</name>
    <dbReference type="NCBI Taxonomy" id="3830"/>
    <lineage>
        <taxon>Eukaryota</taxon>
        <taxon>Viridiplantae</taxon>
        <taxon>Streptophyta</taxon>
        <taxon>Embryophyta</taxon>
        <taxon>Tracheophyta</taxon>
        <taxon>Spermatophyta</taxon>
        <taxon>Magnoliopsida</taxon>
        <taxon>eudicotyledons</taxon>
        <taxon>Gunneridae</taxon>
        <taxon>Pentapetalae</taxon>
        <taxon>rosids</taxon>
        <taxon>fabids</taxon>
        <taxon>Fabales</taxon>
        <taxon>Fabaceae</taxon>
        <taxon>Papilionoideae</taxon>
        <taxon>50 kb inversion clade</taxon>
        <taxon>genistoids sensu lato</taxon>
        <taxon>core genistoids</taxon>
        <taxon>Crotalarieae</taxon>
        <taxon>Crotalaria</taxon>
    </lineage>
</organism>
<evidence type="ECO:0000256" key="6">
    <source>
        <dbReference type="ARBA" id="ARBA00023157"/>
    </source>
</evidence>
<keyword evidence="6" id="KW-1015">Disulfide bond</keyword>
<dbReference type="GO" id="GO:0019748">
    <property type="term" value="P:secondary metabolic process"/>
    <property type="evidence" value="ECO:0007669"/>
    <property type="project" value="UniProtKB-ARBA"/>
</dbReference>
<dbReference type="GO" id="GO:0004185">
    <property type="term" value="F:serine-type carboxypeptidase activity"/>
    <property type="evidence" value="ECO:0007669"/>
    <property type="project" value="InterPro"/>
</dbReference>
<proteinExistence type="inferred from homology"/>
<dbReference type="InterPro" id="IPR029058">
    <property type="entry name" value="AB_hydrolase_fold"/>
</dbReference>
<dbReference type="GO" id="GO:0005576">
    <property type="term" value="C:extracellular region"/>
    <property type="evidence" value="ECO:0007669"/>
    <property type="project" value="UniProtKB-SubCell"/>
</dbReference>
<dbReference type="PRINTS" id="PR00724">
    <property type="entry name" value="CRBOXYPTASEC"/>
</dbReference>
<dbReference type="Gene3D" id="3.40.50.1820">
    <property type="entry name" value="alpha/beta hydrolase"/>
    <property type="match status" value="1"/>
</dbReference>
<comment type="subcellular location">
    <subcellularLocation>
        <location evidence="1">Secreted</location>
    </subcellularLocation>
</comment>
<dbReference type="Pfam" id="PF00450">
    <property type="entry name" value="Peptidase_S10"/>
    <property type="match status" value="1"/>
</dbReference>
<evidence type="ECO:0000256" key="3">
    <source>
        <dbReference type="ARBA" id="ARBA00022645"/>
    </source>
</evidence>
<dbReference type="PANTHER" id="PTHR11802">
    <property type="entry name" value="SERINE PROTEASE FAMILY S10 SERINE CARBOXYPEPTIDASE"/>
    <property type="match status" value="1"/>
</dbReference>
<gene>
    <name evidence="9" type="ORF">RIF29_25600</name>
</gene>
<keyword evidence="7" id="KW-0325">Glycoprotein</keyword>
<comment type="similarity">
    <text evidence="2">Belongs to the peptidase S10 family.</text>
</comment>
<dbReference type="Proteomes" id="UP001372338">
    <property type="component" value="Unassembled WGS sequence"/>
</dbReference>
<dbReference type="GO" id="GO:0006508">
    <property type="term" value="P:proteolysis"/>
    <property type="evidence" value="ECO:0007669"/>
    <property type="project" value="UniProtKB-KW"/>
</dbReference>
<evidence type="ECO:0000313" key="10">
    <source>
        <dbReference type="Proteomes" id="UP001372338"/>
    </source>
</evidence>
<keyword evidence="4" id="KW-0378">Hydrolase</keyword>
<evidence type="ECO:0000256" key="4">
    <source>
        <dbReference type="ARBA" id="ARBA00022670"/>
    </source>
</evidence>
<keyword evidence="8" id="KW-1133">Transmembrane helix</keyword>
<name>A0AAN9EMF9_CROPI</name>
<dbReference type="FunFam" id="3.40.50.11320:FF:000002">
    <property type="entry name" value="Carboxypeptidase"/>
    <property type="match status" value="1"/>
</dbReference>
<reference evidence="9 10" key="1">
    <citation type="submission" date="2024-01" db="EMBL/GenBank/DDBJ databases">
        <title>The genomes of 5 underutilized Papilionoideae crops provide insights into root nodulation and disease resistanc.</title>
        <authorList>
            <person name="Yuan L."/>
        </authorList>
    </citation>
    <scope>NUCLEOTIDE SEQUENCE [LARGE SCALE GENOMIC DNA]</scope>
    <source>
        <strain evidence="9">ZHUSHIDOU_FW_LH</strain>
        <tissue evidence="9">Leaf</tissue>
    </source>
</reference>
<dbReference type="AlphaFoldDB" id="A0AAN9EMF9"/>
<evidence type="ECO:0000256" key="8">
    <source>
        <dbReference type="SAM" id="Phobius"/>
    </source>
</evidence>
<evidence type="ECO:0000256" key="1">
    <source>
        <dbReference type="ARBA" id="ARBA00004613"/>
    </source>
</evidence>
<protein>
    <recommendedName>
        <fullName evidence="11">Serine carboxypeptidase</fullName>
    </recommendedName>
</protein>
<keyword evidence="8" id="KW-0472">Membrane</keyword>
<sequence length="532" mass="60851">MFSKLKTLTVYHSDKLERKLPVSCVTDLVLLVEVPHRYFVNTYQVLLVLVWQRNSSLENSAYRIGMDMGLLYYGITVLMFALFVQTSFQLQISRSKVESLPGFQGPLPFELETGYVGVGETDDDMQVFYYFIKSENNPEKDPLMLWLTGGPGCSSFSGLAYQIGPLKFKIEEYNGSLPNLVLRPQSWTKVCSIIFVDLPLGTGFSYAKNLTAQRSDWKLVHHAHQFLRKWLIDHPEFLSNKFYMGADSYAGIPAPAIVQEISNGNEKGLQPWINLQGYLLGNPMTTRRERNEQIPFAHGMALISDELFASLQKNCKGEFVNVDSKNELCLRDIDSLDECLSEINMFYILDRYCKDDSRVQHEALWRRSLTQKLKASLSSHVTVPEISCQIYGFFLGTQWANDKSVRKALHIREGTIGEWRRCYTTDFERDIPNSFEIHVNLSTKGYRSLIYSGDHDAVIPFISTQAWIRALNYSIVDDWRAWLVDGQVGGYTRTYSNQMTFATVKGSGHTAPEYKPDEGFAMFTRWISNVPL</sequence>
<dbReference type="PANTHER" id="PTHR11802:SF239">
    <property type="entry name" value="PEPTIDASE S10, SERINE CARBOXYPEPTIDASE, ALPHA_BETA HYDROLASE-RELATED"/>
    <property type="match status" value="1"/>
</dbReference>
<comment type="caution">
    <text evidence="9">The sequence shown here is derived from an EMBL/GenBank/DDBJ whole genome shotgun (WGS) entry which is preliminary data.</text>
</comment>
<keyword evidence="4" id="KW-0645">Protease</keyword>